<gene>
    <name evidence="1" type="ORF">MSG28_009055</name>
</gene>
<organism evidence="1 2">
    <name type="scientific">Choristoneura fumiferana</name>
    <name type="common">Spruce budworm moth</name>
    <name type="synonym">Archips fumiferana</name>
    <dbReference type="NCBI Taxonomy" id="7141"/>
    <lineage>
        <taxon>Eukaryota</taxon>
        <taxon>Metazoa</taxon>
        <taxon>Ecdysozoa</taxon>
        <taxon>Arthropoda</taxon>
        <taxon>Hexapoda</taxon>
        <taxon>Insecta</taxon>
        <taxon>Pterygota</taxon>
        <taxon>Neoptera</taxon>
        <taxon>Endopterygota</taxon>
        <taxon>Lepidoptera</taxon>
        <taxon>Glossata</taxon>
        <taxon>Ditrysia</taxon>
        <taxon>Tortricoidea</taxon>
        <taxon>Tortricidae</taxon>
        <taxon>Tortricinae</taxon>
        <taxon>Choristoneura</taxon>
    </lineage>
</organism>
<proteinExistence type="predicted"/>
<sequence length="209" mass="23856">MKIQNLEAELVDWFRNLVIFKIMKPIKFLMFALLESKGILRARPHYKEMNLVAELLGFPETQCVYLTAEEHIEGMPCIKNGGNVGNLNRHMKLKHPTVPMIAERQPVTIPVFAPVASGSETNTEMKAEENIQQRRPAPQPTMNDFVQNLKPLGPRRAEKIDEQLVKMIAKGHHPFSIVDEPEFKTFVSMLCPFFTNKKNTFGELVAENV</sequence>
<dbReference type="Proteomes" id="UP001064048">
    <property type="component" value="Chromosome 15"/>
</dbReference>
<evidence type="ECO:0000313" key="2">
    <source>
        <dbReference type="Proteomes" id="UP001064048"/>
    </source>
</evidence>
<comment type="caution">
    <text evidence="1">The sequence shown here is derived from an EMBL/GenBank/DDBJ whole genome shotgun (WGS) entry which is preliminary data.</text>
</comment>
<dbReference type="EMBL" id="CM046115">
    <property type="protein sequence ID" value="KAI8440709.1"/>
    <property type="molecule type" value="Genomic_DNA"/>
</dbReference>
<protein>
    <submittedName>
        <fullName evidence="1">Uncharacterized protein</fullName>
    </submittedName>
</protein>
<accession>A0ACC0KWK1</accession>
<reference evidence="1 2" key="1">
    <citation type="journal article" date="2022" name="Genome Biol. Evol.">
        <title>The Spruce Budworm Genome: Reconstructing the Evolutionary History of Antifreeze Proteins.</title>
        <authorList>
            <person name="Beliveau C."/>
            <person name="Gagne P."/>
            <person name="Picq S."/>
            <person name="Vernygora O."/>
            <person name="Keeling C.I."/>
            <person name="Pinkney K."/>
            <person name="Doucet D."/>
            <person name="Wen F."/>
            <person name="Johnston J.S."/>
            <person name="Maaroufi H."/>
            <person name="Boyle B."/>
            <person name="Laroche J."/>
            <person name="Dewar K."/>
            <person name="Juretic N."/>
            <person name="Blackburn G."/>
            <person name="Nisole A."/>
            <person name="Brunet B."/>
            <person name="Brandao M."/>
            <person name="Lumley L."/>
            <person name="Duan J."/>
            <person name="Quan G."/>
            <person name="Lucarotti C.J."/>
            <person name="Roe A.D."/>
            <person name="Sperling F.A.H."/>
            <person name="Levesque R.C."/>
            <person name="Cusson M."/>
        </authorList>
    </citation>
    <scope>NUCLEOTIDE SEQUENCE [LARGE SCALE GENOMIC DNA]</scope>
    <source>
        <strain evidence="1">Glfc:IPQL:Cfum</strain>
    </source>
</reference>
<evidence type="ECO:0000313" key="1">
    <source>
        <dbReference type="EMBL" id="KAI8440709.1"/>
    </source>
</evidence>
<keyword evidence="2" id="KW-1185">Reference proteome</keyword>
<name>A0ACC0KWK1_CHOFU</name>